<feature type="domain" description="SusD-like N-terminal" evidence="7">
    <location>
        <begin position="103"/>
        <end position="238"/>
    </location>
</feature>
<dbReference type="InterPro" id="IPR012944">
    <property type="entry name" value="SusD_RagB_dom"/>
</dbReference>
<dbReference type="PROSITE" id="PS51257">
    <property type="entry name" value="PROKAR_LIPOPROTEIN"/>
    <property type="match status" value="1"/>
</dbReference>
<feature type="domain" description="RagB/SusD" evidence="6">
    <location>
        <begin position="354"/>
        <end position="494"/>
    </location>
</feature>
<keyword evidence="9" id="KW-1185">Reference proteome</keyword>
<evidence type="ECO:0000256" key="2">
    <source>
        <dbReference type="ARBA" id="ARBA00006275"/>
    </source>
</evidence>
<organism evidence="8 9">
    <name type="scientific">Pedobacter quisquiliarum</name>
    <dbReference type="NCBI Taxonomy" id="1834438"/>
    <lineage>
        <taxon>Bacteria</taxon>
        <taxon>Pseudomonadati</taxon>
        <taxon>Bacteroidota</taxon>
        <taxon>Sphingobacteriia</taxon>
        <taxon>Sphingobacteriales</taxon>
        <taxon>Sphingobacteriaceae</taxon>
        <taxon>Pedobacter</taxon>
    </lineage>
</organism>
<name>A0A916XGB7_9SPHI</name>
<keyword evidence="3" id="KW-0732">Signal</keyword>
<dbReference type="EMBL" id="BMIL01000008">
    <property type="protein sequence ID" value="GGC71263.1"/>
    <property type="molecule type" value="Genomic_DNA"/>
</dbReference>
<evidence type="ECO:0000313" key="8">
    <source>
        <dbReference type="EMBL" id="GGC71263.1"/>
    </source>
</evidence>
<dbReference type="SUPFAM" id="SSF48452">
    <property type="entry name" value="TPR-like"/>
    <property type="match status" value="1"/>
</dbReference>
<protein>
    <submittedName>
        <fullName evidence="8">Membrane protein</fullName>
    </submittedName>
</protein>
<dbReference type="GO" id="GO:0009279">
    <property type="term" value="C:cell outer membrane"/>
    <property type="evidence" value="ECO:0007669"/>
    <property type="project" value="UniProtKB-SubCell"/>
</dbReference>
<dbReference type="CDD" id="cd08977">
    <property type="entry name" value="SusD"/>
    <property type="match status" value="1"/>
</dbReference>
<dbReference type="Proteomes" id="UP000651668">
    <property type="component" value="Unassembled WGS sequence"/>
</dbReference>
<dbReference type="Gene3D" id="1.25.40.390">
    <property type="match status" value="1"/>
</dbReference>
<comment type="subcellular location">
    <subcellularLocation>
        <location evidence="1">Cell outer membrane</location>
    </subcellularLocation>
</comment>
<gene>
    <name evidence="8" type="ORF">GCM10011387_25960</name>
</gene>
<dbReference type="AlphaFoldDB" id="A0A916XGB7"/>
<dbReference type="RefSeq" id="WP_188627345.1">
    <property type="nucleotide sequence ID" value="NZ_BMIL01000008.1"/>
</dbReference>
<dbReference type="Pfam" id="PF07980">
    <property type="entry name" value="SusD_RagB"/>
    <property type="match status" value="1"/>
</dbReference>
<comment type="caution">
    <text evidence="8">The sequence shown here is derived from an EMBL/GenBank/DDBJ whole genome shotgun (WGS) entry which is preliminary data.</text>
</comment>
<accession>A0A916XGB7</accession>
<sequence>MKFIYNKIVLGLLVIISGTACKKEFLQTTPTDQVETGTAFGTTKNAWAALNGIHRTMYSQIFGVQAQGGQSGNMLYMDILGEDMVFNTSSSTWLLPEYRWIRHRDATSSMLFYNYQFYYVIIGNANMILANIKSAEGPEADKMAIRGQALAYRAWAYFQMVQLFGERYVPGAQNSSLAVPLVLDPKTTPTPRSTVAEVYAQINTDINQAITDLVNYKGVNKSHLNVNTAQGIKARVALVQGDWAAAAAAAKSARTGYTLMSNTQYLAGFNNYDNPEWIWASRIQSDQTSYFYSFFAYMSANYSSTVIRTSPKSISSTLYNTISPTDVRKEVWDPTGTNTTFPIPTSASIRAPYMSRKFRVADPSLSIGDVPYMRAAEMYLIEAEALARSGDNAGAAAALYPLAVNRDPSYVQSTNTGEALINEIMLQRRVELWGEGFRFYDLKRTNSPLNRNGANHNASYANGVLEVPAGDVRWQFLIPQDEINFSNGVVVQNPQ</sequence>
<comment type="similarity">
    <text evidence="2">Belongs to the SusD family.</text>
</comment>
<evidence type="ECO:0000259" key="6">
    <source>
        <dbReference type="Pfam" id="PF07980"/>
    </source>
</evidence>
<evidence type="ECO:0000256" key="5">
    <source>
        <dbReference type="ARBA" id="ARBA00023237"/>
    </source>
</evidence>
<keyword evidence="4" id="KW-0472">Membrane</keyword>
<evidence type="ECO:0000313" key="9">
    <source>
        <dbReference type="Proteomes" id="UP000651668"/>
    </source>
</evidence>
<keyword evidence="5" id="KW-0998">Cell outer membrane</keyword>
<evidence type="ECO:0000259" key="7">
    <source>
        <dbReference type="Pfam" id="PF14322"/>
    </source>
</evidence>
<dbReference type="InterPro" id="IPR033985">
    <property type="entry name" value="SusD-like_N"/>
</dbReference>
<proteinExistence type="inferred from homology"/>
<reference evidence="8" key="2">
    <citation type="submission" date="2020-09" db="EMBL/GenBank/DDBJ databases">
        <authorList>
            <person name="Sun Q."/>
            <person name="Zhou Y."/>
        </authorList>
    </citation>
    <scope>NUCLEOTIDE SEQUENCE</scope>
    <source>
        <strain evidence="8">CGMCC 1.15343</strain>
    </source>
</reference>
<reference evidence="8" key="1">
    <citation type="journal article" date="2014" name="Int. J. Syst. Evol. Microbiol.">
        <title>Complete genome sequence of Corynebacterium casei LMG S-19264T (=DSM 44701T), isolated from a smear-ripened cheese.</title>
        <authorList>
            <consortium name="US DOE Joint Genome Institute (JGI-PGF)"/>
            <person name="Walter F."/>
            <person name="Albersmeier A."/>
            <person name="Kalinowski J."/>
            <person name="Ruckert C."/>
        </authorList>
    </citation>
    <scope>NUCLEOTIDE SEQUENCE</scope>
    <source>
        <strain evidence="8">CGMCC 1.15343</strain>
    </source>
</reference>
<evidence type="ECO:0000256" key="4">
    <source>
        <dbReference type="ARBA" id="ARBA00023136"/>
    </source>
</evidence>
<evidence type="ECO:0000256" key="1">
    <source>
        <dbReference type="ARBA" id="ARBA00004442"/>
    </source>
</evidence>
<dbReference type="Pfam" id="PF14322">
    <property type="entry name" value="SusD-like_3"/>
    <property type="match status" value="1"/>
</dbReference>
<evidence type="ECO:0000256" key="3">
    <source>
        <dbReference type="ARBA" id="ARBA00022729"/>
    </source>
</evidence>
<dbReference type="InterPro" id="IPR011990">
    <property type="entry name" value="TPR-like_helical_dom_sf"/>
</dbReference>